<name>A0A1H1LBZ7_9MICO</name>
<dbReference type="Proteomes" id="UP000182126">
    <property type="component" value="Chromosome I"/>
</dbReference>
<protein>
    <recommendedName>
        <fullName evidence="1">DUF7455 domain-containing protein</fullName>
    </recommendedName>
</protein>
<feature type="domain" description="DUF7455" evidence="1">
    <location>
        <begin position="2"/>
        <end position="45"/>
    </location>
</feature>
<dbReference type="AlphaFoldDB" id="A0A1H1LBZ7"/>
<dbReference type="InterPro" id="IPR055878">
    <property type="entry name" value="DUF7455"/>
</dbReference>
<organism evidence="2 3">
    <name type="scientific">Microbacterium paraoxydans</name>
    <dbReference type="NCBI Taxonomy" id="199592"/>
    <lineage>
        <taxon>Bacteria</taxon>
        <taxon>Bacillati</taxon>
        <taxon>Actinomycetota</taxon>
        <taxon>Actinomycetes</taxon>
        <taxon>Micrococcales</taxon>
        <taxon>Microbacteriaceae</taxon>
        <taxon>Microbacterium</taxon>
    </lineage>
</organism>
<gene>
    <name evidence="2" type="ORF">SAMN04489809_0072</name>
</gene>
<dbReference type="EMBL" id="LT629770">
    <property type="protein sequence ID" value="SDR72058.1"/>
    <property type="molecule type" value="Genomic_DNA"/>
</dbReference>
<dbReference type="Pfam" id="PF24254">
    <property type="entry name" value="DUF7455"/>
    <property type="match status" value="1"/>
</dbReference>
<evidence type="ECO:0000313" key="2">
    <source>
        <dbReference type="EMBL" id="SDR72058.1"/>
    </source>
</evidence>
<proteinExistence type="predicted"/>
<evidence type="ECO:0000313" key="3">
    <source>
        <dbReference type="Proteomes" id="UP000182126"/>
    </source>
</evidence>
<evidence type="ECO:0000259" key="1">
    <source>
        <dbReference type="Pfam" id="PF24254"/>
    </source>
</evidence>
<sequence length="58" mass="6032">METCDQCGPAVQAKERATLPSGRTLTYCTHCASANMVGLIRANATLNPIEPACVPPSA</sequence>
<accession>A0A1H1LBZ7</accession>
<reference evidence="2 3" key="1">
    <citation type="submission" date="2016-10" db="EMBL/GenBank/DDBJ databases">
        <authorList>
            <person name="de Groot N.N."/>
        </authorList>
    </citation>
    <scope>NUCLEOTIDE SEQUENCE [LARGE SCALE GENOMIC DNA]</scope>
    <source>
        <strain evidence="2 3">DSM 15019</strain>
    </source>
</reference>